<reference evidence="2 3" key="1">
    <citation type="submission" date="2015-05" db="EMBL/GenBank/DDBJ databases">
        <title>Draft genome sequence of Microvirga vignae strain BR3299, a novel nitrogen fixing bacteria isolated from Brazil semi-aired region.</title>
        <authorList>
            <person name="Zilli J.E."/>
            <person name="Passos S.R."/>
            <person name="Leite J."/>
            <person name="Baldani J.I."/>
            <person name="Xavier G.R."/>
            <person name="Rumjaneck N.G."/>
            <person name="Simoes-Araujo J.L."/>
        </authorList>
    </citation>
    <scope>NUCLEOTIDE SEQUENCE [LARGE SCALE GENOMIC DNA]</scope>
    <source>
        <strain evidence="2 3">BR3299</strain>
    </source>
</reference>
<organism evidence="2 3">
    <name type="scientific">Microvirga vignae</name>
    <dbReference type="NCBI Taxonomy" id="1225564"/>
    <lineage>
        <taxon>Bacteria</taxon>
        <taxon>Pseudomonadati</taxon>
        <taxon>Pseudomonadota</taxon>
        <taxon>Alphaproteobacteria</taxon>
        <taxon>Hyphomicrobiales</taxon>
        <taxon>Methylobacteriaceae</taxon>
        <taxon>Microvirga</taxon>
    </lineage>
</organism>
<keyword evidence="1" id="KW-0472">Membrane</keyword>
<feature type="transmembrane region" description="Helical" evidence="1">
    <location>
        <begin position="6"/>
        <end position="23"/>
    </location>
</feature>
<name>A0A0H1RCL1_9HYPH</name>
<protein>
    <submittedName>
        <fullName evidence="2">Uncharacterized protein</fullName>
    </submittedName>
</protein>
<dbReference type="STRING" id="1225564.AA309_12935"/>
<keyword evidence="1" id="KW-0812">Transmembrane</keyword>
<evidence type="ECO:0000313" key="3">
    <source>
        <dbReference type="Proteomes" id="UP000035489"/>
    </source>
</evidence>
<dbReference type="PATRIC" id="fig|1225564.3.peg.3423"/>
<accession>A0A0H1RCL1</accession>
<dbReference type="EMBL" id="LCYG01000032">
    <property type="protein sequence ID" value="KLK92606.1"/>
    <property type="molecule type" value="Genomic_DNA"/>
</dbReference>
<dbReference type="OrthoDB" id="8021123at2"/>
<evidence type="ECO:0000256" key="1">
    <source>
        <dbReference type="SAM" id="Phobius"/>
    </source>
</evidence>
<dbReference type="Proteomes" id="UP000035489">
    <property type="component" value="Unassembled WGS sequence"/>
</dbReference>
<keyword evidence="1" id="KW-1133">Transmembrane helix</keyword>
<feature type="transmembrane region" description="Helical" evidence="1">
    <location>
        <begin position="35"/>
        <end position="56"/>
    </location>
</feature>
<comment type="caution">
    <text evidence="2">The sequence shown here is derived from an EMBL/GenBank/DDBJ whole genome shotgun (WGS) entry which is preliminary data.</text>
</comment>
<keyword evidence="3" id="KW-1185">Reference proteome</keyword>
<gene>
    <name evidence="2" type="ORF">AA309_12935</name>
</gene>
<evidence type="ECO:0000313" key="2">
    <source>
        <dbReference type="EMBL" id="KLK92606.1"/>
    </source>
</evidence>
<feature type="transmembrane region" description="Helical" evidence="1">
    <location>
        <begin position="76"/>
        <end position="96"/>
    </location>
</feature>
<dbReference type="AlphaFoldDB" id="A0A0H1RCL1"/>
<proteinExistence type="predicted"/>
<sequence>MAHMRWTYVPPSLYLAFALYVWIDFTRTAHDGLANLGLLLATLPVTAVGLLLTSALGKTSFVLIPSGLGYYTAHAIYFWPSALLIAALLYGICSTLDRLWRRALRSAQLGPDRHEEAGEG</sequence>